<gene>
    <name evidence="4" type="ORF">J122_1973</name>
</gene>
<evidence type="ECO:0000313" key="5">
    <source>
        <dbReference type="Proteomes" id="UP000070282"/>
    </source>
</evidence>
<feature type="transmembrane region" description="Helical" evidence="2">
    <location>
        <begin position="38"/>
        <end position="59"/>
    </location>
</feature>
<dbReference type="SUPFAM" id="SSF103481">
    <property type="entry name" value="Multidrug resistance efflux transporter EmrE"/>
    <property type="match status" value="2"/>
</dbReference>
<feature type="domain" description="EamA" evidence="3">
    <location>
        <begin position="174"/>
        <end position="303"/>
    </location>
</feature>
<accession>A0A137SC73</accession>
<dbReference type="PATRIC" id="fig|1306954.6.peg.3949"/>
<feature type="transmembrane region" description="Helical" evidence="2">
    <location>
        <begin position="206"/>
        <end position="226"/>
    </location>
</feature>
<comment type="caution">
    <text evidence="4">The sequence shown here is derived from an EMBL/GenBank/DDBJ whole genome shotgun (WGS) entry which is preliminary data.</text>
</comment>
<dbReference type="AlphaFoldDB" id="A0A137SC73"/>
<feature type="transmembrane region" description="Helical" evidence="2">
    <location>
        <begin position="174"/>
        <end position="194"/>
    </location>
</feature>
<proteinExistence type="predicted"/>
<organism evidence="4 5">
    <name type="scientific">Marinobacter excellens LAMA 842</name>
    <dbReference type="NCBI Taxonomy" id="1306954"/>
    <lineage>
        <taxon>Bacteria</taxon>
        <taxon>Pseudomonadati</taxon>
        <taxon>Pseudomonadota</taxon>
        <taxon>Gammaproteobacteria</taxon>
        <taxon>Pseudomonadales</taxon>
        <taxon>Marinobacteraceae</taxon>
        <taxon>Marinobacter</taxon>
    </lineage>
</organism>
<keyword evidence="2" id="KW-0472">Membrane</keyword>
<feature type="transmembrane region" description="Helical" evidence="2">
    <location>
        <begin position="65"/>
        <end position="84"/>
    </location>
</feature>
<dbReference type="EMBL" id="LOCO01000008">
    <property type="protein sequence ID" value="KXO10020.1"/>
    <property type="molecule type" value="Genomic_DNA"/>
</dbReference>
<name>A0A137SC73_9GAMM</name>
<feature type="transmembrane region" description="Helical" evidence="2">
    <location>
        <begin position="265"/>
        <end position="281"/>
    </location>
</feature>
<feature type="transmembrane region" description="Helical" evidence="2">
    <location>
        <begin position="105"/>
        <end position="122"/>
    </location>
</feature>
<feature type="region of interest" description="Disordered" evidence="1">
    <location>
        <begin position="314"/>
        <end position="338"/>
    </location>
</feature>
<evidence type="ECO:0000313" key="4">
    <source>
        <dbReference type="EMBL" id="KXO10020.1"/>
    </source>
</evidence>
<feature type="compositionally biased region" description="Basic and acidic residues" evidence="1">
    <location>
        <begin position="320"/>
        <end position="330"/>
    </location>
</feature>
<feature type="transmembrane region" description="Helical" evidence="2">
    <location>
        <begin position="232"/>
        <end position="253"/>
    </location>
</feature>
<feature type="transmembrane region" description="Helical" evidence="2">
    <location>
        <begin position="151"/>
        <end position="168"/>
    </location>
</feature>
<dbReference type="InterPro" id="IPR037185">
    <property type="entry name" value="EmrE-like"/>
</dbReference>
<reference evidence="5" key="1">
    <citation type="submission" date="2015-12" db="EMBL/GenBank/DDBJ databases">
        <authorList>
            <person name="Lima A."/>
            <person name="Farahani Zayas N."/>
            <person name="Castro Da Silva M.A."/>
            <person name="Cabral A."/>
            <person name="Pessatti M.L."/>
        </authorList>
    </citation>
    <scope>NUCLEOTIDE SEQUENCE [LARGE SCALE GENOMIC DNA]</scope>
    <source>
        <strain evidence="5">LAMA 842</strain>
    </source>
</reference>
<keyword evidence="2" id="KW-1133">Transmembrane helix</keyword>
<feature type="transmembrane region" description="Helical" evidence="2">
    <location>
        <begin position="287"/>
        <end position="305"/>
    </location>
</feature>
<feature type="transmembrane region" description="Helical" evidence="2">
    <location>
        <begin position="128"/>
        <end position="144"/>
    </location>
</feature>
<dbReference type="Proteomes" id="UP000070282">
    <property type="component" value="Unassembled WGS sequence"/>
</dbReference>
<evidence type="ECO:0000259" key="3">
    <source>
        <dbReference type="Pfam" id="PF00892"/>
    </source>
</evidence>
<feature type="region of interest" description="Disordered" evidence="1">
    <location>
        <begin position="1"/>
        <end position="30"/>
    </location>
</feature>
<dbReference type="GO" id="GO:0016020">
    <property type="term" value="C:membrane"/>
    <property type="evidence" value="ECO:0007669"/>
    <property type="project" value="InterPro"/>
</dbReference>
<dbReference type="InterPro" id="IPR000620">
    <property type="entry name" value="EamA_dom"/>
</dbReference>
<feature type="domain" description="EamA" evidence="3">
    <location>
        <begin position="37"/>
        <end position="167"/>
    </location>
</feature>
<dbReference type="Gene3D" id="1.10.3730.20">
    <property type="match status" value="1"/>
</dbReference>
<dbReference type="PANTHER" id="PTHR22911:SF103">
    <property type="entry name" value="BLR2811 PROTEIN"/>
    <property type="match status" value="1"/>
</dbReference>
<evidence type="ECO:0000256" key="1">
    <source>
        <dbReference type="SAM" id="MobiDB-lite"/>
    </source>
</evidence>
<dbReference type="Pfam" id="PF00892">
    <property type="entry name" value="EamA"/>
    <property type="match status" value="2"/>
</dbReference>
<keyword evidence="2" id="KW-0812">Transmembrane</keyword>
<evidence type="ECO:0000256" key="2">
    <source>
        <dbReference type="SAM" id="Phobius"/>
    </source>
</evidence>
<keyword evidence="5" id="KW-1185">Reference proteome</keyword>
<protein>
    <recommendedName>
        <fullName evidence="3">EamA domain-containing protein</fullName>
    </recommendedName>
</protein>
<sequence>MYLQRFSEGQPDLILPPNHEGQDKEERTNVSGKTVNSAILLLVIGNAMAILSDVFIKMLEPGAPVFQFAFLRCLLTLAFLIPLARKLDRQNLFGGLKIHAIRAHIHLVGIVCMVIALTNLPLATANALFYAAPILVMVLSAFFFREQLTPLSVTAVFSGFAGIIVILRPVEFNWAVIAALGSAFALAINAVMVRQLPKEQTTVHKLFLNYLLIVPAAAALALWEGAAWNPQILISAAGSALFILGYNITVLLAYRQVDANQVTSAEYTGLIWAVAIGWIWFGEVPDLWFLAGSLMIVVPLVLIGLRHRRRTPARGFNPAAREERPERRVAEPTGGSGQ</sequence>
<dbReference type="PANTHER" id="PTHR22911">
    <property type="entry name" value="ACYL-MALONYL CONDENSING ENZYME-RELATED"/>
    <property type="match status" value="1"/>
</dbReference>